<dbReference type="InterPro" id="IPR019428">
    <property type="entry name" value="7TM_GPCR_serpentine_rcpt_Str"/>
</dbReference>
<organism evidence="1 2">
    <name type="scientific">Pristionchus pacificus</name>
    <name type="common">Parasitic nematode worm</name>
    <dbReference type="NCBI Taxonomy" id="54126"/>
    <lineage>
        <taxon>Eukaryota</taxon>
        <taxon>Metazoa</taxon>
        <taxon>Ecdysozoa</taxon>
        <taxon>Nematoda</taxon>
        <taxon>Chromadorea</taxon>
        <taxon>Rhabditida</taxon>
        <taxon>Rhabditina</taxon>
        <taxon>Diplogasteromorpha</taxon>
        <taxon>Diplogasteroidea</taxon>
        <taxon>Neodiplogasteridae</taxon>
        <taxon>Pristionchus</taxon>
    </lineage>
</organism>
<keyword evidence="2" id="KW-1185">Reference proteome</keyword>
<sequence>MSRVTLTDAFEVVNFGIGLILCVYLLFCLVFRTRQNLGTYRYFQITMVGIDVTYTTVQMFIREATSNHCGGCVRHVSIKLFWRYQGYHNLSRKHLLLQEMLVAYLALYNLTFVMIDYGFLYRMWAIKSLVVFLFGWNLFISRPLSPIRLNEILRANLNSLRKCICLARNELCCSPTHYSSAVSSFLRLWKAACGKLTQYVTVYFGLFATGSGRLRLQAVGSSEYGVDTTQQVMIMGDYFLASHNEFTLMTTGTSRRMALPMPEL</sequence>
<dbReference type="EnsemblMetazoa" id="PPA41452.1">
    <property type="protein sequence ID" value="PPA41452.1"/>
    <property type="gene ID" value="WBGene00279821"/>
</dbReference>
<dbReference type="PANTHER" id="PTHR22943:SF248">
    <property type="entry name" value="SEVEN TM RECEPTOR"/>
    <property type="match status" value="1"/>
</dbReference>
<protein>
    <submittedName>
        <fullName evidence="1">Uncharacterized protein</fullName>
    </submittedName>
</protein>
<accession>A0A8R1UXJ4</accession>
<name>A0A2A6CND1_PRIPA</name>
<dbReference type="AlphaFoldDB" id="A0A2A6CND1"/>
<dbReference type="Pfam" id="PF10326">
    <property type="entry name" value="7TM_GPCR_Str"/>
    <property type="match status" value="1"/>
</dbReference>
<evidence type="ECO:0000313" key="1">
    <source>
        <dbReference type="EnsemblMetazoa" id="PPA41452.1"/>
    </source>
</evidence>
<dbReference type="Proteomes" id="UP000005239">
    <property type="component" value="Unassembled WGS sequence"/>
</dbReference>
<reference evidence="1" key="2">
    <citation type="submission" date="2022-06" db="UniProtKB">
        <authorList>
            <consortium name="EnsemblMetazoa"/>
        </authorList>
    </citation>
    <scope>IDENTIFICATION</scope>
    <source>
        <strain evidence="1">PS312</strain>
    </source>
</reference>
<evidence type="ECO:0000313" key="2">
    <source>
        <dbReference type="Proteomes" id="UP000005239"/>
    </source>
</evidence>
<accession>A0A2A6CND1</accession>
<reference evidence="2" key="1">
    <citation type="journal article" date="2008" name="Nat. Genet.">
        <title>The Pristionchus pacificus genome provides a unique perspective on nematode lifestyle and parasitism.</title>
        <authorList>
            <person name="Dieterich C."/>
            <person name="Clifton S.W."/>
            <person name="Schuster L.N."/>
            <person name="Chinwalla A."/>
            <person name="Delehaunty K."/>
            <person name="Dinkelacker I."/>
            <person name="Fulton L."/>
            <person name="Fulton R."/>
            <person name="Godfrey J."/>
            <person name="Minx P."/>
            <person name="Mitreva M."/>
            <person name="Roeseler W."/>
            <person name="Tian H."/>
            <person name="Witte H."/>
            <person name="Yang S.P."/>
            <person name="Wilson R.K."/>
            <person name="Sommer R.J."/>
        </authorList>
    </citation>
    <scope>NUCLEOTIDE SEQUENCE [LARGE SCALE GENOMIC DNA]</scope>
    <source>
        <strain evidence="2">PS312</strain>
    </source>
</reference>
<gene>
    <name evidence="1" type="primary">WBGene00279821</name>
</gene>
<dbReference type="PANTHER" id="PTHR22943">
    <property type="entry name" value="7-TRANSMEMBRANE DOMAIN RECEPTOR C.ELEGANS"/>
    <property type="match status" value="1"/>
</dbReference>
<proteinExistence type="predicted"/>